<dbReference type="AlphaFoldDB" id="A0A0G0BDB9"/>
<comment type="caution">
    <text evidence="1">The sequence shown here is derived from an EMBL/GenBank/DDBJ whole genome shotgun (WGS) entry which is preliminary data.</text>
</comment>
<organism evidence="1 2">
    <name type="scientific">Candidatus Roizmanbacteria bacterium GW2011_GWC2_35_12</name>
    <dbReference type="NCBI Taxonomy" id="1618485"/>
    <lineage>
        <taxon>Bacteria</taxon>
        <taxon>Candidatus Roizmaniibacteriota</taxon>
    </lineage>
</organism>
<evidence type="ECO:0000313" key="2">
    <source>
        <dbReference type="Proteomes" id="UP000034127"/>
    </source>
</evidence>
<name>A0A0G0BDB9_9BACT</name>
<proteinExistence type="predicted"/>
<dbReference type="Proteomes" id="UP000034127">
    <property type="component" value="Unassembled WGS sequence"/>
</dbReference>
<evidence type="ECO:0000313" key="1">
    <source>
        <dbReference type="EMBL" id="KKP67414.1"/>
    </source>
</evidence>
<reference evidence="1 2" key="1">
    <citation type="journal article" date="2015" name="Nature">
        <title>rRNA introns, odd ribosomes, and small enigmatic genomes across a large radiation of phyla.</title>
        <authorList>
            <person name="Brown C.T."/>
            <person name="Hug L.A."/>
            <person name="Thomas B.C."/>
            <person name="Sharon I."/>
            <person name="Castelle C.J."/>
            <person name="Singh A."/>
            <person name="Wilkins M.J."/>
            <person name="Williams K.H."/>
            <person name="Banfield J.F."/>
        </authorList>
    </citation>
    <scope>NUCLEOTIDE SEQUENCE [LARGE SCALE GENOMIC DNA]</scope>
</reference>
<dbReference type="EMBL" id="LBPX01000014">
    <property type="protein sequence ID" value="KKP67414.1"/>
    <property type="molecule type" value="Genomic_DNA"/>
</dbReference>
<sequence>MEKKNFLRKVALASQLVTAAAVLHGDTAGRALVTKIEIGGLAVSIAALLSSCVGGQELPTTEVPFSYINGFEYSQLNLPDQQKIDQADDIFHQAEQGRKLNYINPQGEKAEGGVEDFLADIYRAQGINIGPEGIDPNVIQDVYNPIIYKFGEHQMTIKPIGLARATDESGKTAVVDNILFAQVDGGQWGIVGVPSDRDPKATFKSVPGGVTSTAKNFTFIFSDEFPHMTPFGIVAGSSTNAPFAAGFAFEGDSVDKVSLITGSERITTSIPGVQPGTPINHENAKIASAKLFAPALPFVSPPEPSIETPAPAIETSIPPTAIPATPTEIPVTTYLIEQLNDMSSADKLAIAPAVATVPSDVLVTYVTSLPAGTDINKITWGEKTLTFWDRVVAYPGQVDGQAVTLYYDLESGQWAKKYDSFESLSQIPADQTPDVLILSDQFGDHLIRNKLQYNYDWISQPPALTADGKQIFRDEKGYPKAVFDPATKTWLSPEQADVNVTWEDYKAMYSGYSFVGDDGKTYSGDVFFSRGTIMANPTEIENEIENLSNGTKIIICNPSGEVSIWHSREEAAQRQREGATVMVFDQDDNTLSQSKKSIGVAYDQYQKGNKGIFVTFNDLGISESQIQGMFTTGFRLDIKDIPKIDDGKGHIVSPVMRMPKIFYPASGANKLSVTISNPDFWLDDVIGTAAIWLGINCVEGNY</sequence>
<protein>
    <submittedName>
        <fullName evidence="1">Uncharacterized protein</fullName>
    </submittedName>
</protein>
<gene>
    <name evidence="1" type="ORF">UR63_C0014G0014</name>
</gene>
<accession>A0A0G0BDB9</accession>